<evidence type="ECO:0000256" key="1">
    <source>
        <dbReference type="SAM" id="Phobius"/>
    </source>
</evidence>
<reference evidence="2" key="2">
    <citation type="submission" date="2025-08" db="UniProtKB">
        <authorList>
            <consortium name="Ensembl"/>
        </authorList>
    </citation>
    <scope>IDENTIFICATION</scope>
</reference>
<keyword evidence="3" id="KW-1185">Reference proteome</keyword>
<dbReference type="InterPro" id="IPR043239">
    <property type="entry name" value="SMIM29"/>
</dbReference>
<dbReference type="EMBL" id="LWLT01000001">
    <property type="status" value="NOT_ANNOTATED_CDS"/>
    <property type="molecule type" value="Genomic_DNA"/>
</dbReference>
<dbReference type="PANTHER" id="PTHR47730:SF1">
    <property type="entry name" value="SMALL INTEGRAL MEMBRANE PROTEIN 29"/>
    <property type="match status" value="1"/>
</dbReference>
<proteinExistence type="predicted"/>
<protein>
    <submittedName>
        <fullName evidence="2">Uncharacterized protein</fullName>
    </submittedName>
</protein>
<dbReference type="Ensembl" id="ENSCHIT00000033014.1">
    <property type="protein sequence ID" value="ENSCHIP00000025153.1"/>
    <property type="gene ID" value="ENSCHIG00000022045.1"/>
</dbReference>
<dbReference type="PANTHER" id="PTHR47730">
    <property type="entry name" value="SMALL INTEGRAL MEMBRANE PROTEIN 29"/>
    <property type="match status" value="1"/>
</dbReference>
<reference evidence="2" key="3">
    <citation type="submission" date="2025-09" db="UniProtKB">
        <authorList>
            <consortium name="Ensembl"/>
        </authorList>
    </citation>
    <scope>IDENTIFICATION</scope>
</reference>
<keyword evidence="1" id="KW-0472">Membrane</keyword>
<name>A0A452FLK4_CAPHI</name>
<dbReference type="Proteomes" id="UP000291000">
    <property type="component" value="Chromosome 1"/>
</dbReference>
<keyword evidence="1" id="KW-0812">Transmembrane</keyword>
<organism evidence="2 3">
    <name type="scientific">Capra hircus</name>
    <name type="common">Goat</name>
    <dbReference type="NCBI Taxonomy" id="9925"/>
    <lineage>
        <taxon>Eukaryota</taxon>
        <taxon>Metazoa</taxon>
        <taxon>Chordata</taxon>
        <taxon>Craniata</taxon>
        <taxon>Vertebrata</taxon>
        <taxon>Euteleostomi</taxon>
        <taxon>Mammalia</taxon>
        <taxon>Eutheria</taxon>
        <taxon>Laurasiatheria</taxon>
        <taxon>Artiodactyla</taxon>
        <taxon>Ruminantia</taxon>
        <taxon>Pecora</taxon>
        <taxon>Bovidae</taxon>
        <taxon>Caprinae</taxon>
        <taxon>Capra</taxon>
    </lineage>
</organism>
<evidence type="ECO:0000313" key="2">
    <source>
        <dbReference type="Ensembl" id="ENSCHIP00000025153.1"/>
    </source>
</evidence>
<sequence>MSITTVPVSDSLVAYVWAPFFLTLVEVVGALVIYFQEKKQVDYNPVEIQEAEQGLSSDVGDPKVVHAWQSGYQLKRVPRWREDML</sequence>
<evidence type="ECO:0000313" key="3">
    <source>
        <dbReference type="Proteomes" id="UP000291000"/>
    </source>
</evidence>
<keyword evidence="1" id="KW-1133">Transmembrane helix</keyword>
<dbReference type="AlphaFoldDB" id="A0A452FLK4"/>
<feature type="transmembrane region" description="Helical" evidence="1">
    <location>
        <begin position="12"/>
        <end position="35"/>
    </location>
</feature>
<reference evidence="2 3" key="1">
    <citation type="submission" date="2016-04" db="EMBL/GenBank/DDBJ databases">
        <title>Polished mammalian reference genomes with single-molecule sequencing and chromosome conformation capture applied to the Capra hircus genome.</title>
        <authorList>
            <person name="Bickhart D.M."/>
            <person name="Koren S."/>
            <person name="Rosen B."/>
            <person name="Hastie A."/>
            <person name="Liachko I."/>
            <person name="Sullivan S.T."/>
            <person name="Burton J."/>
            <person name="Sayre B.L."/>
            <person name="Huson H.J."/>
            <person name="Lee J."/>
            <person name="Lam E."/>
            <person name="Kelley C.M."/>
            <person name="Hutchison J.L."/>
            <person name="Zhou Y."/>
            <person name="Sun J."/>
            <person name="Crisa A."/>
            <person name="Schwartz J.C."/>
            <person name="Hammond J.A."/>
            <person name="Schroeder S.G."/>
            <person name="Liu G.E."/>
            <person name="Dunham M."/>
            <person name="Shendure J."/>
            <person name="Sonstegard T.S."/>
            <person name="Phillippy A.M."/>
            <person name="Van Tassell C.P."/>
            <person name="Smith T.P."/>
        </authorList>
    </citation>
    <scope>NUCLEOTIDE SEQUENCE [LARGE SCALE GENOMIC DNA]</scope>
</reference>
<accession>A0A452FLK4</accession>